<feature type="transmembrane region" description="Helical" evidence="6">
    <location>
        <begin position="255"/>
        <end position="274"/>
    </location>
</feature>
<keyword evidence="3 6" id="KW-1133">Transmembrane helix</keyword>
<dbReference type="EMBL" id="KL584768">
    <property type="protein sequence ID" value="KEQ92915.1"/>
    <property type="molecule type" value="Genomic_DNA"/>
</dbReference>
<accession>A0A074Y5B3</accession>
<dbReference type="AlphaFoldDB" id="A0A074Y5B3"/>
<dbReference type="InterPro" id="IPR011701">
    <property type="entry name" value="MFS"/>
</dbReference>
<evidence type="ECO:0000256" key="4">
    <source>
        <dbReference type="ARBA" id="ARBA00023136"/>
    </source>
</evidence>
<keyword evidence="2 6" id="KW-0812">Transmembrane</keyword>
<evidence type="ECO:0000256" key="3">
    <source>
        <dbReference type="ARBA" id="ARBA00022989"/>
    </source>
</evidence>
<gene>
    <name evidence="7" type="ORF">AUEXF2481DRAFT_31780</name>
</gene>
<comment type="subcellular location">
    <subcellularLocation>
        <location evidence="1">Membrane</location>
        <topology evidence="1">Multi-pass membrane protein</topology>
    </subcellularLocation>
</comment>
<evidence type="ECO:0008006" key="9">
    <source>
        <dbReference type="Google" id="ProtNLM"/>
    </source>
</evidence>
<evidence type="ECO:0000256" key="5">
    <source>
        <dbReference type="SAM" id="MobiDB-lite"/>
    </source>
</evidence>
<protein>
    <recommendedName>
        <fullName evidence="9">Major facilitator superfamily (MFS) profile domain-containing protein</fullName>
    </recommendedName>
</protein>
<reference evidence="7 8" key="1">
    <citation type="journal article" date="2014" name="BMC Genomics">
        <title>Genome sequencing of four Aureobasidium pullulans varieties: biotechnological potential, stress tolerance, and description of new species.</title>
        <authorList>
            <person name="Gostin Ar C."/>
            <person name="Ohm R.A."/>
            <person name="Kogej T."/>
            <person name="Sonjak S."/>
            <person name="Turk M."/>
            <person name="Zajc J."/>
            <person name="Zalar P."/>
            <person name="Grube M."/>
            <person name="Sun H."/>
            <person name="Han J."/>
            <person name="Sharma A."/>
            <person name="Chiniquy J."/>
            <person name="Ngan C.Y."/>
            <person name="Lipzen A."/>
            <person name="Barry K."/>
            <person name="Grigoriev I.V."/>
            <person name="Gunde-Cimerman N."/>
        </authorList>
    </citation>
    <scope>NUCLEOTIDE SEQUENCE [LARGE SCALE GENOMIC DNA]</scope>
    <source>
        <strain evidence="7 8">EXF-2481</strain>
    </source>
</reference>
<evidence type="ECO:0000313" key="7">
    <source>
        <dbReference type="EMBL" id="KEQ92915.1"/>
    </source>
</evidence>
<feature type="region of interest" description="Disordered" evidence="5">
    <location>
        <begin position="578"/>
        <end position="601"/>
    </location>
</feature>
<feature type="compositionally biased region" description="Polar residues" evidence="5">
    <location>
        <begin position="582"/>
        <end position="601"/>
    </location>
</feature>
<dbReference type="Proteomes" id="UP000030641">
    <property type="component" value="Unassembled WGS sequence"/>
</dbReference>
<dbReference type="OrthoDB" id="440553at2759"/>
<dbReference type="PANTHER" id="PTHR23501">
    <property type="entry name" value="MAJOR FACILITATOR SUPERFAMILY"/>
    <property type="match status" value="1"/>
</dbReference>
<evidence type="ECO:0000256" key="1">
    <source>
        <dbReference type="ARBA" id="ARBA00004141"/>
    </source>
</evidence>
<feature type="transmembrane region" description="Helical" evidence="6">
    <location>
        <begin position="368"/>
        <end position="390"/>
    </location>
</feature>
<dbReference type="InterPro" id="IPR036259">
    <property type="entry name" value="MFS_trans_sf"/>
</dbReference>
<feature type="transmembrane region" description="Helical" evidence="6">
    <location>
        <begin position="85"/>
        <end position="107"/>
    </location>
</feature>
<feature type="transmembrane region" description="Helical" evidence="6">
    <location>
        <begin position="119"/>
        <end position="136"/>
    </location>
</feature>
<dbReference type="InParanoid" id="A0A074Y5B3"/>
<feature type="transmembrane region" description="Helical" evidence="6">
    <location>
        <begin position="428"/>
        <end position="448"/>
    </location>
</feature>
<dbReference type="OMA" id="HRIMEDI"/>
<dbReference type="Gene3D" id="1.20.1720.10">
    <property type="entry name" value="Multidrug resistance protein D"/>
    <property type="match status" value="1"/>
</dbReference>
<feature type="transmembrane region" description="Helical" evidence="6">
    <location>
        <begin position="536"/>
        <end position="553"/>
    </location>
</feature>
<dbReference type="HOGENOM" id="CLU_000960_22_2_1"/>
<keyword evidence="4 6" id="KW-0472">Membrane</keyword>
<feature type="transmembrane region" description="Helical" evidence="6">
    <location>
        <begin position="397"/>
        <end position="416"/>
    </location>
</feature>
<dbReference type="Gene3D" id="1.20.1250.20">
    <property type="entry name" value="MFS general substrate transporter like domains"/>
    <property type="match status" value="1"/>
</dbReference>
<dbReference type="Pfam" id="PF07690">
    <property type="entry name" value="MFS_1"/>
    <property type="match status" value="1"/>
</dbReference>
<dbReference type="GeneID" id="25364519"/>
<feature type="transmembrane region" description="Helical" evidence="6">
    <location>
        <begin position="148"/>
        <end position="166"/>
    </location>
</feature>
<evidence type="ECO:0000256" key="6">
    <source>
        <dbReference type="SAM" id="Phobius"/>
    </source>
</evidence>
<dbReference type="GO" id="GO:0005886">
    <property type="term" value="C:plasma membrane"/>
    <property type="evidence" value="ECO:0007669"/>
    <property type="project" value="TreeGrafter"/>
</dbReference>
<feature type="transmembrane region" description="Helical" evidence="6">
    <location>
        <begin position="460"/>
        <end position="484"/>
    </location>
</feature>
<evidence type="ECO:0000313" key="8">
    <source>
        <dbReference type="Proteomes" id="UP000030641"/>
    </source>
</evidence>
<dbReference type="PANTHER" id="PTHR23501:SF43">
    <property type="entry name" value="MULTIDRUG TRANSPORTER, PUTATIVE (AFU_ORTHOLOGUE AFUA_6G03040)-RELATED"/>
    <property type="match status" value="1"/>
</dbReference>
<evidence type="ECO:0000256" key="2">
    <source>
        <dbReference type="ARBA" id="ARBA00022692"/>
    </source>
</evidence>
<dbReference type="RefSeq" id="XP_013341335.1">
    <property type="nucleotide sequence ID" value="XM_013485881.1"/>
</dbReference>
<dbReference type="GO" id="GO:0022857">
    <property type="term" value="F:transmembrane transporter activity"/>
    <property type="evidence" value="ECO:0007669"/>
    <property type="project" value="InterPro"/>
</dbReference>
<dbReference type="STRING" id="1043005.A0A074Y5B3"/>
<organism evidence="7 8">
    <name type="scientific">Aureobasidium subglaciale (strain EXF-2481)</name>
    <name type="common">Aureobasidium pullulans var. subglaciale</name>
    <dbReference type="NCBI Taxonomy" id="1043005"/>
    <lineage>
        <taxon>Eukaryota</taxon>
        <taxon>Fungi</taxon>
        <taxon>Dikarya</taxon>
        <taxon>Ascomycota</taxon>
        <taxon>Pezizomycotina</taxon>
        <taxon>Dothideomycetes</taxon>
        <taxon>Dothideomycetidae</taxon>
        <taxon>Dothideales</taxon>
        <taxon>Saccotheciaceae</taxon>
        <taxon>Aureobasidium</taxon>
    </lineage>
</organism>
<name>A0A074Y5B3_AURSE</name>
<keyword evidence="8" id="KW-1185">Reference proteome</keyword>
<feature type="transmembrane region" description="Helical" evidence="6">
    <location>
        <begin position="326"/>
        <end position="348"/>
    </location>
</feature>
<proteinExistence type="predicted"/>
<dbReference type="SUPFAM" id="SSF103473">
    <property type="entry name" value="MFS general substrate transporter"/>
    <property type="match status" value="2"/>
</dbReference>
<sequence>MTPTVQSEKPELSTSPIPAMMMRPALVVGCRFSPSAVTERATKEIALETTLVALPMQQARLPHIEGTRLWLLISVLVCQQRVDKVLCLALLMSALEQLIIGPALITISEDLGRYDLSSWVVNAYLLSYNGFLVVFARCSDIFGRRSSFMTALIVFLVSSTACGAAQTMLQLIVFRAFQGVGGAGLFTLTANEHKYRGTWQSTKHHLRAYLWSLWHRGRRFSFDRRCDRFEHNLEMGVSTQNLAKLELNRKTLGQVDWMGTLLYLITVVCLNFSLTEGGTRFSWRSAATIVPLVISGLSLAAFVAWEARLTALGARSQTLPLWPTRLFRTRAVACAMLTAFLSGVPLYSSYIYLPQRFELVNSLSPVQAGLRILILAWFAFIATGLSAAICNHRNLSFPILAASMALQSLSIGLISALPNTRQFPPQLYAYLIMLGTGFGLALPTVSMIARLEVSHLDHAVSAAAISSLRSLGGTIGISIGNIILSNQVWSKLAKELSKEQISQIRDSHFSLTTLTSEQITKIRATFGTGFDRNTRITMYFGIAAFVFSIGCFVRNPLEIRQLDEKEDAEKRQLDREIAAQEDLSSQTSEVVTPSINSRQEV</sequence>